<name>A0A9D1DPL1_9FIRM</name>
<dbReference type="EMBL" id="DVHF01000038">
    <property type="protein sequence ID" value="HIR56685.1"/>
    <property type="molecule type" value="Genomic_DNA"/>
</dbReference>
<sequence>MDRPVIWISSITYAMKGRDLLQSRGFRCSIEKVHSETGCGYGIYVPERTDEAEFILRERGFRVFGRLERRGRR</sequence>
<protein>
    <submittedName>
        <fullName evidence="1">DUF3343 domain-containing protein</fullName>
    </submittedName>
</protein>
<reference evidence="1" key="1">
    <citation type="submission" date="2020-10" db="EMBL/GenBank/DDBJ databases">
        <authorList>
            <person name="Gilroy R."/>
        </authorList>
    </citation>
    <scope>NUCLEOTIDE SEQUENCE</scope>
    <source>
        <strain evidence="1">ChiSjej1B19-7085</strain>
    </source>
</reference>
<comment type="caution">
    <text evidence="1">The sequence shown here is derived from an EMBL/GenBank/DDBJ whole genome shotgun (WGS) entry which is preliminary data.</text>
</comment>
<organism evidence="1 2">
    <name type="scientific">Candidatus Gallacutalibacter pullicola</name>
    <dbReference type="NCBI Taxonomy" id="2840830"/>
    <lineage>
        <taxon>Bacteria</taxon>
        <taxon>Bacillati</taxon>
        <taxon>Bacillota</taxon>
        <taxon>Clostridia</taxon>
        <taxon>Eubacteriales</taxon>
        <taxon>Candidatus Gallacutalibacter</taxon>
    </lineage>
</organism>
<dbReference type="AlphaFoldDB" id="A0A9D1DPL1"/>
<accession>A0A9D1DPL1</accession>
<dbReference type="Proteomes" id="UP000886785">
    <property type="component" value="Unassembled WGS sequence"/>
</dbReference>
<proteinExistence type="predicted"/>
<reference evidence="1" key="2">
    <citation type="journal article" date="2021" name="PeerJ">
        <title>Extensive microbial diversity within the chicken gut microbiome revealed by metagenomics and culture.</title>
        <authorList>
            <person name="Gilroy R."/>
            <person name="Ravi A."/>
            <person name="Getino M."/>
            <person name="Pursley I."/>
            <person name="Horton D.L."/>
            <person name="Alikhan N.F."/>
            <person name="Baker D."/>
            <person name="Gharbi K."/>
            <person name="Hall N."/>
            <person name="Watson M."/>
            <person name="Adriaenssens E.M."/>
            <person name="Foster-Nyarko E."/>
            <person name="Jarju S."/>
            <person name="Secka A."/>
            <person name="Antonio M."/>
            <person name="Oren A."/>
            <person name="Chaudhuri R.R."/>
            <person name="La Ragione R."/>
            <person name="Hildebrand F."/>
            <person name="Pallen M.J."/>
        </authorList>
    </citation>
    <scope>NUCLEOTIDE SEQUENCE</scope>
    <source>
        <strain evidence="1">ChiSjej1B19-7085</strain>
    </source>
</reference>
<evidence type="ECO:0000313" key="1">
    <source>
        <dbReference type="EMBL" id="HIR56685.1"/>
    </source>
</evidence>
<gene>
    <name evidence="1" type="ORF">IAA54_03370</name>
</gene>
<evidence type="ECO:0000313" key="2">
    <source>
        <dbReference type="Proteomes" id="UP000886785"/>
    </source>
</evidence>